<dbReference type="Bgee" id="ENSGGOG00000009216">
    <property type="expression patterns" value="Expressed in heart and 5 other cell types or tissues"/>
</dbReference>
<evidence type="ECO:0000256" key="1">
    <source>
        <dbReference type="SAM" id="MobiDB-lite"/>
    </source>
</evidence>
<dbReference type="EMBL" id="CABD030038589">
    <property type="status" value="NOT_ANNOTATED_CDS"/>
    <property type="molecule type" value="Genomic_DNA"/>
</dbReference>
<evidence type="ECO:0000313" key="3">
    <source>
        <dbReference type="Proteomes" id="UP000001519"/>
    </source>
</evidence>
<dbReference type="PANTHER" id="PTHR31938:SF4">
    <property type="entry name" value="NUCLEAR SPECKLE SPLICING REGULATORY PROTEIN 1"/>
    <property type="match status" value="1"/>
</dbReference>
<reference evidence="2" key="3">
    <citation type="submission" date="2025-08" db="UniProtKB">
        <authorList>
            <consortium name="Ensembl"/>
        </authorList>
    </citation>
    <scope>IDENTIFICATION</scope>
</reference>
<evidence type="ECO:0000313" key="2">
    <source>
        <dbReference type="Ensembl" id="ENSGGOP00000037615.1"/>
    </source>
</evidence>
<dbReference type="EMBL" id="CABD030038583">
    <property type="status" value="NOT_ANNOTATED_CDS"/>
    <property type="molecule type" value="Genomic_DNA"/>
</dbReference>
<accession>A0A2I2YRM0</accession>
<dbReference type="EMBL" id="CABD030038590">
    <property type="status" value="NOT_ANNOTATED_CDS"/>
    <property type="molecule type" value="Genomic_DNA"/>
</dbReference>
<dbReference type="InterPro" id="IPR042816">
    <property type="entry name" value="Nsrp1"/>
</dbReference>
<feature type="region of interest" description="Disordered" evidence="1">
    <location>
        <begin position="53"/>
        <end position="72"/>
    </location>
</feature>
<dbReference type="Ensembl" id="ENSGGOT00000052153.1">
    <property type="protein sequence ID" value="ENSGGOP00000037615.1"/>
    <property type="gene ID" value="ENSGGOG00000009216.3"/>
</dbReference>
<dbReference type="EMBL" id="CABD030038587">
    <property type="status" value="NOT_ANNOTATED_CDS"/>
    <property type="molecule type" value="Genomic_DNA"/>
</dbReference>
<protein>
    <submittedName>
        <fullName evidence="2">Nuclear speckle splicing regulatory protein 1</fullName>
    </submittedName>
</protein>
<dbReference type="EMBL" id="CABD030038584">
    <property type="status" value="NOT_ANNOTATED_CDS"/>
    <property type="molecule type" value="Genomic_DNA"/>
</dbReference>
<reference evidence="3" key="1">
    <citation type="submission" date="2011-05" db="EMBL/GenBank/DDBJ databases">
        <title>Insights into the evolution of the great apes provided by the gorilla genome.</title>
        <authorList>
            <person name="Scally A."/>
        </authorList>
    </citation>
    <scope>NUCLEOTIDE SEQUENCE [LARGE SCALE GENOMIC DNA]</scope>
</reference>
<keyword evidence="3" id="KW-1185">Reference proteome</keyword>
<reference evidence="2" key="4">
    <citation type="submission" date="2025-09" db="UniProtKB">
        <authorList>
            <consortium name="Ensembl"/>
        </authorList>
    </citation>
    <scope>IDENTIFICATION</scope>
</reference>
<sequence>MAIPGRQYGLILPKKTQQLHPVLQKPSVFGNDSDDDDEDLALSPRMECNLCSRNSWQPQPPRPKHASHLSLPSSWDHRHTPPCLANFLINFL</sequence>
<gene>
    <name evidence="2" type="primary">NSRP1</name>
</gene>
<proteinExistence type="predicted"/>
<dbReference type="GeneTree" id="ENSGT00940000154049"/>
<organism evidence="2 3">
    <name type="scientific">Gorilla gorilla gorilla</name>
    <name type="common">Western lowland gorilla</name>
    <dbReference type="NCBI Taxonomy" id="9595"/>
    <lineage>
        <taxon>Eukaryota</taxon>
        <taxon>Metazoa</taxon>
        <taxon>Chordata</taxon>
        <taxon>Craniata</taxon>
        <taxon>Vertebrata</taxon>
        <taxon>Euteleostomi</taxon>
        <taxon>Mammalia</taxon>
        <taxon>Eutheria</taxon>
        <taxon>Euarchontoglires</taxon>
        <taxon>Primates</taxon>
        <taxon>Haplorrhini</taxon>
        <taxon>Catarrhini</taxon>
        <taxon>Hominidae</taxon>
        <taxon>Gorilla</taxon>
    </lineage>
</organism>
<dbReference type="EMBL" id="CABD030038588">
    <property type="status" value="NOT_ANNOTATED_CDS"/>
    <property type="molecule type" value="Genomic_DNA"/>
</dbReference>
<dbReference type="AlphaFoldDB" id="A0A2I2YRM0"/>
<reference evidence="2 3" key="2">
    <citation type="journal article" date="2012" name="Nature">
        <title>Insights into hominid evolution from the gorilla genome sequence.</title>
        <authorList>
            <person name="Scally A."/>
            <person name="Dutheil J.Y."/>
            <person name="Hillier L.W."/>
            <person name="Jordan G.E."/>
            <person name="Goodhead I."/>
            <person name="Herrero J."/>
            <person name="Hobolth A."/>
            <person name="Lappalainen T."/>
            <person name="Mailund T."/>
            <person name="Marques-Bonet T."/>
            <person name="McCarthy S."/>
            <person name="Montgomery S.H."/>
            <person name="Schwalie P.C."/>
            <person name="Tang Y.A."/>
            <person name="Ward M.C."/>
            <person name="Xue Y."/>
            <person name="Yngvadottir B."/>
            <person name="Alkan C."/>
            <person name="Andersen L.N."/>
            <person name="Ayub Q."/>
            <person name="Ball E.V."/>
            <person name="Beal K."/>
            <person name="Bradley B.J."/>
            <person name="Chen Y."/>
            <person name="Clee C.M."/>
            <person name="Fitzgerald S."/>
            <person name="Graves T.A."/>
            <person name="Gu Y."/>
            <person name="Heath P."/>
            <person name="Heger A."/>
            <person name="Karakoc E."/>
            <person name="Kolb-Kokocinski A."/>
            <person name="Laird G.K."/>
            <person name="Lunter G."/>
            <person name="Meader S."/>
            <person name="Mort M."/>
            <person name="Mullikin J.C."/>
            <person name="Munch K."/>
            <person name="O'Connor T.D."/>
            <person name="Phillips A.D."/>
            <person name="Prado-Martinez J."/>
            <person name="Rogers A.S."/>
            <person name="Sajjadian S."/>
            <person name="Schmidt D."/>
            <person name="Shaw K."/>
            <person name="Simpson J.T."/>
            <person name="Stenson P.D."/>
            <person name="Turner D.J."/>
            <person name="Vigilant L."/>
            <person name="Vilella A.J."/>
            <person name="Whitener W."/>
            <person name="Zhu B."/>
            <person name="Cooper D.N."/>
            <person name="de Jong P."/>
            <person name="Dermitzakis E.T."/>
            <person name="Eichler E.E."/>
            <person name="Flicek P."/>
            <person name="Goldman N."/>
            <person name="Mundy N.I."/>
            <person name="Ning Z."/>
            <person name="Odom D.T."/>
            <person name="Ponting C.P."/>
            <person name="Quail M.A."/>
            <person name="Ryder O.A."/>
            <person name="Searle S.M."/>
            <person name="Warren W.C."/>
            <person name="Wilson R.K."/>
            <person name="Schierup M.H."/>
            <person name="Rogers J."/>
            <person name="Tyler-Smith C."/>
            <person name="Durbin R."/>
        </authorList>
    </citation>
    <scope>NUCLEOTIDE SEQUENCE [LARGE SCALE GENOMIC DNA]</scope>
</reference>
<dbReference type="EMBL" id="CABD030038586">
    <property type="status" value="NOT_ANNOTATED_CDS"/>
    <property type="molecule type" value="Genomic_DNA"/>
</dbReference>
<name>A0A2I2YRM0_GORGO</name>
<dbReference type="PANTHER" id="PTHR31938">
    <property type="entry name" value="NUCLEAR SPECKLE SPLICING REGULATORY PROTEIN 1"/>
    <property type="match status" value="1"/>
</dbReference>
<dbReference type="Proteomes" id="UP000001519">
    <property type="component" value="Chromosome 5"/>
</dbReference>
<dbReference type="EMBL" id="CABD030038585">
    <property type="status" value="NOT_ANNOTATED_CDS"/>
    <property type="molecule type" value="Genomic_DNA"/>
</dbReference>